<dbReference type="Gene3D" id="1.10.530.10">
    <property type="match status" value="1"/>
</dbReference>
<keyword evidence="3" id="KW-1185">Reference proteome</keyword>
<organism evidence="2 3">
    <name type="scientific">Paenibacillus cremeus</name>
    <dbReference type="NCBI Taxonomy" id="2163881"/>
    <lineage>
        <taxon>Bacteria</taxon>
        <taxon>Bacillati</taxon>
        <taxon>Bacillota</taxon>
        <taxon>Bacilli</taxon>
        <taxon>Bacillales</taxon>
        <taxon>Paenibacillaceae</taxon>
        <taxon>Paenibacillus</taxon>
    </lineage>
</organism>
<dbReference type="Proteomes" id="UP000317036">
    <property type="component" value="Unassembled WGS sequence"/>
</dbReference>
<sequence length="194" mass="22812">MSFWSFWRKKRVYALLLLTFLIVLFLSSSYVGRLLYPIPYAQEIRQNAVKYQMDPFLIAAVMRVESNFQVGTQSKKGAYGLMQLMPDTSDWIIEKGSFNDSYRKQLDVPAVSIELGTWYLSWMHKQFGGNTTAVIAGYNAGHGKVSRWLQEHEWDGTLQNADMIPYGETRHYVQRVTYYYNKYHKLYADEWQSR</sequence>
<accession>A0A559K456</accession>
<protein>
    <submittedName>
        <fullName evidence="2">Lytic transglycosylase domain-containing protein</fullName>
    </submittedName>
</protein>
<dbReference type="SUPFAM" id="SSF53955">
    <property type="entry name" value="Lysozyme-like"/>
    <property type="match status" value="1"/>
</dbReference>
<evidence type="ECO:0000313" key="3">
    <source>
        <dbReference type="Proteomes" id="UP000317036"/>
    </source>
</evidence>
<dbReference type="Pfam" id="PF01464">
    <property type="entry name" value="SLT"/>
    <property type="match status" value="1"/>
</dbReference>
<evidence type="ECO:0000259" key="1">
    <source>
        <dbReference type="Pfam" id="PF01464"/>
    </source>
</evidence>
<proteinExistence type="predicted"/>
<dbReference type="CDD" id="cd16896">
    <property type="entry name" value="LT_Slt70-like"/>
    <property type="match status" value="1"/>
</dbReference>
<reference evidence="2 3" key="1">
    <citation type="submission" date="2019-07" db="EMBL/GenBank/DDBJ databases">
        <authorList>
            <person name="Kim J."/>
        </authorList>
    </citation>
    <scope>NUCLEOTIDE SEQUENCE [LARGE SCALE GENOMIC DNA]</scope>
    <source>
        <strain evidence="2 3">JC52</strain>
    </source>
</reference>
<feature type="domain" description="Transglycosylase SLT" evidence="1">
    <location>
        <begin position="44"/>
        <end position="155"/>
    </location>
</feature>
<comment type="caution">
    <text evidence="2">The sequence shown here is derived from an EMBL/GenBank/DDBJ whole genome shotgun (WGS) entry which is preliminary data.</text>
</comment>
<name>A0A559K456_9BACL</name>
<dbReference type="AlphaFoldDB" id="A0A559K456"/>
<dbReference type="OrthoDB" id="9815002at2"/>
<evidence type="ECO:0000313" key="2">
    <source>
        <dbReference type="EMBL" id="TVY06925.1"/>
    </source>
</evidence>
<dbReference type="EMBL" id="VNJI01000046">
    <property type="protein sequence ID" value="TVY06925.1"/>
    <property type="molecule type" value="Genomic_DNA"/>
</dbReference>
<dbReference type="PANTHER" id="PTHR37423">
    <property type="entry name" value="SOLUBLE LYTIC MUREIN TRANSGLYCOSYLASE-RELATED"/>
    <property type="match status" value="1"/>
</dbReference>
<dbReference type="PANTHER" id="PTHR37423:SF5">
    <property type="entry name" value="SOLUBLE LYTIC MUREIN TRANSGLYCOSYLASE"/>
    <property type="match status" value="1"/>
</dbReference>
<dbReference type="InterPro" id="IPR008258">
    <property type="entry name" value="Transglycosylase_SLT_dom_1"/>
</dbReference>
<dbReference type="InterPro" id="IPR023346">
    <property type="entry name" value="Lysozyme-like_dom_sf"/>
</dbReference>
<dbReference type="RefSeq" id="WP_144852908.1">
    <property type="nucleotide sequence ID" value="NZ_VNJI01000046.1"/>
</dbReference>
<gene>
    <name evidence="2" type="ORF">FPZ49_26800</name>
</gene>